<gene>
    <name evidence="2" type="primary">gb06608</name>
    <name evidence="2" type="ORF">PR202_gb06608</name>
</gene>
<name>A0AAV5E9Z9_ELECO</name>
<keyword evidence="1" id="KW-0472">Membrane</keyword>
<feature type="transmembrane region" description="Helical" evidence="1">
    <location>
        <begin position="100"/>
        <end position="119"/>
    </location>
</feature>
<feature type="transmembrane region" description="Helical" evidence="1">
    <location>
        <begin position="59"/>
        <end position="79"/>
    </location>
</feature>
<organism evidence="2 3">
    <name type="scientific">Eleusine coracana subsp. coracana</name>
    <dbReference type="NCBI Taxonomy" id="191504"/>
    <lineage>
        <taxon>Eukaryota</taxon>
        <taxon>Viridiplantae</taxon>
        <taxon>Streptophyta</taxon>
        <taxon>Embryophyta</taxon>
        <taxon>Tracheophyta</taxon>
        <taxon>Spermatophyta</taxon>
        <taxon>Magnoliopsida</taxon>
        <taxon>Liliopsida</taxon>
        <taxon>Poales</taxon>
        <taxon>Poaceae</taxon>
        <taxon>PACMAD clade</taxon>
        <taxon>Chloridoideae</taxon>
        <taxon>Cynodonteae</taxon>
        <taxon>Eleusininae</taxon>
        <taxon>Eleusine</taxon>
    </lineage>
</organism>
<keyword evidence="1" id="KW-1133">Transmembrane helix</keyword>
<dbReference type="InterPro" id="IPR045501">
    <property type="entry name" value="DUF6490"/>
</dbReference>
<sequence length="137" mass="15037">MTSQQQKPFSMNESLFKEAPIRAAVEGNGRAAPSCLTLVGFAFLTFNSAMAVYQSNGGMGAAAFVAFSLLDLVLLFYCLRLYNQAAPRSLRREHLKMAMWLLATTLNYSAFMLLEFWILSTGASCAKSGAAPQLQHR</sequence>
<reference evidence="2" key="1">
    <citation type="journal article" date="2018" name="DNA Res.">
        <title>Multiple hybrid de novo genome assembly of finger millet, an orphan allotetraploid crop.</title>
        <authorList>
            <person name="Hatakeyama M."/>
            <person name="Aluri S."/>
            <person name="Balachadran M.T."/>
            <person name="Sivarajan S.R."/>
            <person name="Patrignani A."/>
            <person name="Gruter S."/>
            <person name="Poveda L."/>
            <person name="Shimizu-Inatsugi R."/>
            <person name="Baeten J."/>
            <person name="Francoijs K.J."/>
            <person name="Nataraja K.N."/>
            <person name="Reddy Y.A.N."/>
            <person name="Phadnis S."/>
            <person name="Ravikumar R.L."/>
            <person name="Schlapbach R."/>
            <person name="Sreeman S.M."/>
            <person name="Shimizu K.K."/>
        </authorList>
    </citation>
    <scope>NUCLEOTIDE SEQUENCE</scope>
</reference>
<feature type="transmembrane region" description="Helical" evidence="1">
    <location>
        <begin position="31"/>
        <end position="53"/>
    </location>
</feature>
<proteinExistence type="predicted"/>
<protein>
    <submittedName>
        <fullName evidence="2">Uncharacterized protein</fullName>
    </submittedName>
</protein>
<reference evidence="2" key="2">
    <citation type="submission" date="2021-12" db="EMBL/GenBank/DDBJ databases">
        <title>Resequencing data analysis of finger millet.</title>
        <authorList>
            <person name="Hatakeyama M."/>
            <person name="Aluri S."/>
            <person name="Balachadran M.T."/>
            <person name="Sivarajan S.R."/>
            <person name="Poveda L."/>
            <person name="Shimizu-Inatsugi R."/>
            <person name="Schlapbach R."/>
            <person name="Sreeman S.M."/>
            <person name="Shimizu K.K."/>
        </authorList>
    </citation>
    <scope>NUCLEOTIDE SEQUENCE</scope>
</reference>
<evidence type="ECO:0000313" key="3">
    <source>
        <dbReference type="Proteomes" id="UP001054889"/>
    </source>
</evidence>
<dbReference type="AlphaFoldDB" id="A0AAV5E9Z9"/>
<accession>A0AAV5E9Z9</accession>
<comment type="caution">
    <text evidence="2">The sequence shown here is derived from an EMBL/GenBank/DDBJ whole genome shotgun (WGS) entry which is preliminary data.</text>
</comment>
<keyword evidence="3" id="KW-1185">Reference proteome</keyword>
<dbReference type="PANTHER" id="PTHR46610:SF7">
    <property type="entry name" value="OS02G0216300 PROTEIN"/>
    <property type="match status" value="1"/>
</dbReference>
<dbReference type="Pfam" id="PF20100">
    <property type="entry name" value="DUF6490"/>
    <property type="match status" value="1"/>
</dbReference>
<dbReference type="EMBL" id="BQKI01000074">
    <property type="protein sequence ID" value="GJN19341.1"/>
    <property type="molecule type" value="Genomic_DNA"/>
</dbReference>
<keyword evidence="1" id="KW-0812">Transmembrane</keyword>
<evidence type="ECO:0000256" key="1">
    <source>
        <dbReference type="SAM" id="Phobius"/>
    </source>
</evidence>
<dbReference type="Proteomes" id="UP001054889">
    <property type="component" value="Unassembled WGS sequence"/>
</dbReference>
<dbReference type="PANTHER" id="PTHR46610">
    <property type="entry name" value="OS05G0181300 PROTEIN"/>
    <property type="match status" value="1"/>
</dbReference>
<evidence type="ECO:0000313" key="2">
    <source>
        <dbReference type="EMBL" id="GJN19341.1"/>
    </source>
</evidence>